<dbReference type="OrthoDB" id="9801447at2"/>
<accession>A0A135L3R5</accession>
<keyword evidence="5" id="KW-1185">Reference proteome</keyword>
<comment type="caution">
    <text evidence="4">The sequence shown here is derived from an EMBL/GenBank/DDBJ whole genome shotgun (WGS) entry which is preliminary data.</text>
</comment>
<dbReference type="Pfam" id="PF04461">
    <property type="entry name" value="YajQ"/>
    <property type="match status" value="1"/>
</dbReference>
<dbReference type="NCBIfam" id="NF003819">
    <property type="entry name" value="PRK05412.1"/>
    <property type="match status" value="1"/>
</dbReference>
<evidence type="ECO:0000256" key="2">
    <source>
        <dbReference type="ARBA" id="ARBA00093450"/>
    </source>
</evidence>
<dbReference type="Gene3D" id="3.30.70.990">
    <property type="entry name" value="YajQ-like, domain 2"/>
    <property type="match status" value="1"/>
</dbReference>
<sequence>MAKDNSFDIVSEVNMQEVDNAINQTVREIIQRYDFKNSKSEVSLQGEEIKMVSDDEYKLKSVIDVLQTKLINRKVSIKNLDYGKIEQASGGTVRQMIKIKQGIETDVAKKIIKDIKDSKIKVQAQITSEQIRVSGKSRDDLQSVIQLLKGKDYGLELQFTNYR</sequence>
<dbReference type="InterPro" id="IPR035571">
    <property type="entry name" value="UPF0234-like_C"/>
</dbReference>
<dbReference type="STRING" id="1413211.U473_05605"/>
<dbReference type="EMBL" id="LSKU01000001">
    <property type="protein sequence ID" value="KXG43547.1"/>
    <property type="molecule type" value="Genomic_DNA"/>
</dbReference>
<protein>
    <recommendedName>
        <fullName evidence="3">Nucleotide-binding protein U473_05605</fullName>
    </recommendedName>
</protein>
<dbReference type="Proteomes" id="UP000070352">
    <property type="component" value="Unassembled WGS sequence"/>
</dbReference>
<dbReference type="CDD" id="cd11740">
    <property type="entry name" value="YajQ_like"/>
    <property type="match status" value="1"/>
</dbReference>
<dbReference type="PANTHER" id="PTHR30476:SF0">
    <property type="entry name" value="UPF0234 PROTEIN YAJQ"/>
    <property type="match status" value="1"/>
</dbReference>
<keyword evidence="1 3" id="KW-0547">Nucleotide-binding</keyword>
<evidence type="ECO:0000256" key="3">
    <source>
        <dbReference type="HAMAP-Rule" id="MF_00632"/>
    </source>
</evidence>
<evidence type="ECO:0000313" key="4">
    <source>
        <dbReference type="EMBL" id="KXG43547.1"/>
    </source>
</evidence>
<organism evidence="4 5">
    <name type="scientific">Tepidibacillus decaturensis</name>
    <dbReference type="NCBI Taxonomy" id="1413211"/>
    <lineage>
        <taxon>Bacteria</taxon>
        <taxon>Bacillati</taxon>
        <taxon>Bacillota</taxon>
        <taxon>Bacilli</taxon>
        <taxon>Bacillales</taxon>
        <taxon>Bacillaceae</taxon>
        <taxon>Tepidibacillus</taxon>
    </lineage>
</organism>
<dbReference type="InterPro" id="IPR036183">
    <property type="entry name" value="YajQ-like_sf"/>
</dbReference>
<comment type="function">
    <text evidence="3">Nucleotide-binding protein.</text>
</comment>
<dbReference type="InterPro" id="IPR035570">
    <property type="entry name" value="UPF0234_N"/>
</dbReference>
<dbReference type="InterPro" id="IPR007551">
    <property type="entry name" value="YajQ/Smlt4090-like"/>
</dbReference>
<dbReference type="GO" id="GO:0000166">
    <property type="term" value="F:nucleotide binding"/>
    <property type="evidence" value="ECO:0007669"/>
    <property type="project" value="UniProtKB-UniRule"/>
</dbReference>
<gene>
    <name evidence="4" type="ORF">U473_05605</name>
</gene>
<dbReference type="RefSeq" id="WP_068724184.1">
    <property type="nucleotide sequence ID" value="NZ_LSKU01000001.1"/>
</dbReference>
<dbReference type="HAMAP" id="MF_00632">
    <property type="entry name" value="UPF0234"/>
    <property type="match status" value="1"/>
</dbReference>
<comment type="similarity">
    <text evidence="2 3">Belongs to the YajQ family.</text>
</comment>
<dbReference type="GO" id="GO:0005829">
    <property type="term" value="C:cytosol"/>
    <property type="evidence" value="ECO:0007669"/>
    <property type="project" value="TreeGrafter"/>
</dbReference>
<name>A0A135L3R5_9BACI</name>
<dbReference type="AlphaFoldDB" id="A0A135L3R5"/>
<dbReference type="FunFam" id="3.30.70.990:FF:000002">
    <property type="entry name" value="UPF0234 protein LEP1GSC067_4943"/>
    <property type="match status" value="1"/>
</dbReference>
<evidence type="ECO:0000313" key="5">
    <source>
        <dbReference type="Proteomes" id="UP000070352"/>
    </source>
</evidence>
<dbReference type="Gene3D" id="3.30.70.860">
    <property type="match status" value="1"/>
</dbReference>
<evidence type="ECO:0000256" key="1">
    <source>
        <dbReference type="ARBA" id="ARBA00022741"/>
    </source>
</evidence>
<dbReference type="SUPFAM" id="SSF89963">
    <property type="entry name" value="YajQ-like"/>
    <property type="match status" value="2"/>
</dbReference>
<reference evidence="4 5" key="1">
    <citation type="submission" date="2016-02" db="EMBL/GenBank/DDBJ databases">
        <title>Draft Genome for Tepidibacillus decaturensis nov. sp. Strain Z9, an Anaerobic, Moderately Thermophilic and Heterotrophic Bacterium from Deep Subsurface of the Illinois Basin, USA.</title>
        <authorList>
            <person name="Dong Y."/>
            <person name="Chang J.Y."/>
            <person name="Sanford R."/>
            <person name="Fouke B.W."/>
        </authorList>
    </citation>
    <scope>NUCLEOTIDE SEQUENCE [LARGE SCALE GENOMIC DNA]</scope>
    <source>
        <strain evidence="4 5">Z9</strain>
    </source>
</reference>
<proteinExistence type="inferred from homology"/>
<dbReference type="PANTHER" id="PTHR30476">
    <property type="entry name" value="UPF0234 PROTEIN YAJQ"/>
    <property type="match status" value="1"/>
</dbReference>